<dbReference type="EMBL" id="CP154792">
    <property type="protein sequence ID" value="XAN17172.1"/>
    <property type="molecule type" value="Genomic_DNA"/>
</dbReference>
<dbReference type="Pfam" id="PF04860">
    <property type="entry name" value="Phage_portal"/>
    <property type="match status" value="1"/>
</dbReference>
<dbReference type="InterPro" id="IPR006944">
    <property type="entry name" value="Phage/GTA_portal"/>
</dbReference>
<dbReference type="NCBIfam" id="TIGR01537">
    <property type="entry name" value="portal_HK97"/>
    <property type="match status" value="1"/>
</dbReference>
<evidence type="ECO:0000313" key="2">
    <source>
        <dbReference type="Proteomes" id="UP001446337"/>
    </source>
</evidence>
<name>A0ABZ3G570_ACHDE</name>
<dbReference type="InterPro" id="IPR006427">
    <property type="entry name" value="Portal_HK97"/>
</dbReference>
<proteinExistence type="predicted"/>
<gene>
    <name evidence="1" type="ORF">AAIK43_03855</name>
</gene>
<dbReference type="Gene3D" id="3.40.140.120">
    <property type="match status" value="1"/>
</dbReference>
<dbReference type="Gene3D" id="1.20.1270.210">
    <property type="match status" value="1"/>
</dbReference>
<reference evidence="1 2" key="1">
    <citation type="submission" date="2024-05" db="EMBL/GenBank/DDBJ databases">
        <title>Achromobacter denitrificans. BP1, complete genome.</title>
        <authorList>
            <person name="Zhang B."/>
        </authorList>
    </citation>
    <scope>NUCLEOTIDE SEQUENCE [LARGE SCALE GENOMIC DNA]</scope>
    <source>
        <strain evidence="1 2">BP1</strain>
    </source>
</reference>
<accession>A0ABZ3G570</accession>
<dbReference type="Gene3D" id="3.30.1120.70">
    <property type="match status" value="1"/>
</dbReference>
<sequence>MSETKTKPPGRLKSSVLKWLGVPISLTDGTFWNAFYGSESYSGKAVTVSSALQLSTVWACVNLLSRTGSTLPLNIYRRLVDGGRAVARDHVLYRLLHSQPNADMTAAVFRQVILAHLLLWGNAYVEKSFSAGRLVALTPLMPSQVEKKRRENGAFFYAYTDVRQGKRREIEERYMMHIPAFTMDGLIGLSVIGCARQIFGNAMAAEEAAGKTFASGMKSSGMVTMDAVLKPEQREDVRQHVKRVSAEGGVMVLEKGASFQQLSMNPQDAELLSTREFGVEEICRWFGVPPHMVGHTGKSTSWGSGLEQQVLGFLTFSLQPWLTLIEQQINKDLLLPEERGDHYVEHVVEGLMRADSAGRAALYASAAQNGWMDRAEIRDKENLPRKDGTNVLTVQSNLTPLDQLGNAPAAAKVRDAFKAWLNEGNNDET</sequence>
<keyword evidence="2" id="KW-1185">Reference proteome</keyword>
<dbReference type="Proteomes" id="UP001446337">
    <property type="component" value="Chromosome"/>
</dbReference>
<dbReference type="RefSeq" id="WP_175179301.1">
    <property type="nucleotide sequence ID" value="NZ_CADIKP010000016.1"/>
</dbReference>
<evidence type="ECO:0000313" key="1">
    <source>
        <dbReference type="EMBL" id="XAN17172.1"/>
    </source>
</evidence>
<protein>
    <submittedName>
        <fullName evidence="1">Phage portal protein</fullName>
    </submittedName>
</protein>
<organism evidence="1 2">
    <name type="scientific">Achromobacter denitrificans</name>
    <name type="common">Alcaligenes denitrificans</name>
    <dbReference type="NCBI Taxonomy" id="32002"/>
    <lineage>
        <taxon>Bacteria</taxon>
        <taxon>Pseudomonadati</taxon>
        <taxon>Pseudomonadota</taxon>
        <taxon>Betaproteobacteria</taxon>
        <taxon>Burkholderiales</taxon>
        <taxon>Alcaligenaceae</taxon>
        <taxon>Achromobacter</taxon>
    </lineage>
</organism>